<evidence type="ECO:0000313" key="2">
    <source>
        <dbReference type="EMBL" id="MPN06910.1"/>
    </source>
</evidence>
<dbReference type="AlphaFoldDB" id="A0A645EZJ9"/>
<keyword evidence="1" id="KW-0812">Transmembrane</keyword>
<proteinExistence type="predicted"/>
<name>A0A645EZJ9_9ZZZZ</name>
<dbReference type="EMBL" id="VSSQ01052854">
    <property type="protein sequence ID" value="MPN06910.1"/>
    <property type="molecule type" value="Genomic_DNA"/>
</dbReference>
<sequence length="107" mass="11586">METFANLIVSFFDLLEAEGRTFKEKSVLVIEGFLIMFFGVSLVIYGVFAVGAALYMWLSDHIGKPFSALLVAALFLGIGIWLLTKGRAITYGKGGAGVGSEQKRTDS</sequence>
<feature type="transmembrane region" description="Helical" evidence="1">
    <location>
        <begin position="64"/>
        <end position="83"/>
    </location>
</feature>
<reference evidence="2" key="1">
    <citation type="submission" date="2019-08" db="EMBL/GenBank/DDBJ databases">
        <authorList>
            <person name="Kucharzyk K."/>
            <person name="Murdoch R.W."/>
            <person name="Higgins S."/>
            <person name="Loffler F."/>
        </authorList>
    </citation>
    <scope>NUCLEOTIDE SEQUENCE</scope>
</reference>
<organism evidence="2">
    <name type="scientific">bioreactor metagenome</name>
    <dbReference type="NCBI Taxonomy" id="1076179"/>
    <lineage>
        <taxon>unclassified sequences</taxon>
        <taxon>metagenomes</taxon>
        <taxon>ecological metagenomes</taxon>
    </lineage>
</organism>
<feature type="transmembrane region" description="Helical" evidence="1">
    <location>
        <begin position="33"/>
        <end position="58"/>
    </location>
</feature>
<keyword evidence="1" id="KW-1133">Transmembrane helix</keyword>
<evidence type="ECO:0000256" key="1">
    <source>
        <dbReference type="SAM" id="Phobius"/>
    </source>
</evidence>
<gene>
    <name evidence="2" type="ORF">SDC9_154167</name>
</gene>
<accession>A0A645EZJ9</accession>
<comment type="caution">
    <text evidence="2">The sequence shown here is derived from an EMBL/GenBank/DDBJ whole genome shotgun (WGS) entry which is preliminary data.</text>
</comment>
<evidence type="ECO:0008006" key="3">
    <source>
        <dbReference type="Google" id="ProtNLM"/>
    </source>
</evidence>
<protein>
    <recommendedName>
        <fullName evidence="3">Phage holin family protein</fullName>
    </recommendedName>
</protein>
<keyword evidence="1" id="KW-0472">Membrane</keyword>